<gene>
    <name evidence="1" type="ORF">GCM10018772_04830</name>
</gene>
<evidence type="ECO:0000313" key="1">
    <source>
        <dbReference type="EMBL" id="GHE84781.1"/>
    </source>
</evidence>
<dbReference type="AlphaFoldDB" id="A0A919A3U6"/>
<dbReference type="RefSeq" id="WP_190202376.1">
    <property type="nucleotide sequence ID" value="NZ_BNBI01000001.1"/>
</dbReference>
<evidence type="ECO:0000313" key="2">
    <source>
        <dbReference type="Proteomes" id="UP000630718"/>
    </source>
</evidence>
<sequence>MNARRKIVAALSEDSYGGIATPSDVDHAEQLVDAHRAEVLAEDRAMPLVVSRFDTATEPAPEEDQVLTVCCIAEDGRPVALLLDLETRAKVARWLAPPSEVDGDVPRRSHLLADISKGGRWKTGRVCRWYEDHGYTGLGARTARRDLAVLRDSGFLVQHDEEGVRYFTAARDGGRRG</sequence>
<dbReference type="EMBL" id="BNBI01000001">
    <property type="protein sequence ID" value="GHE84781.1"/>
    <property type="molecule type" value="Genomic_DNA"/>
</dbReference>
<keyword evidence="2" id="KW-1185">Reference proteome</keyword>
<organism evidence="1 2">
    <name type="scientific">Streptomyces fumanus</name>
    <dbReference type="NCBI Taxonomy" id="67302"/>
    <lineage>
        <taxon>Bacteria</taxon>
        <taxon>Bacillati</taxon>
        <taxon>Actinomycetota</taxon>
        <taxon>Actinomycetes</taxon>
        <taxon>Kitasatosporales</taxon>
        <taxon>Streptomycetaceae</taxon>
        <taxon>Streptomyces</taxon>
    </lineage>
</organism>
<accession>A0A919A3U6</accession>
<reference evidence="1" key="1">
    <citation type="journal article" date="2014" name="Int. J. Syst. Evol. Microbiol.">
        <title>Complete genome sequence of Corynebacterium casei LMG S-19264T (=DSM 44701T), isolated from a smear-ripened cheese.</title>
        <authorList>
            <consortium name="US DOE Joint Genome Institute (JGI-PGF)"/>
            <person name="Walter F."/>
            <person name="Albersmeier A."/>
            <person name="Kalinowski J."/>
            <person name="Ruckert C."/>
        </authorList>
    </citation>
    <scope>NUCLEOTIDE SEQUENCE</scope>
    <source>
        <strain evidence="1">JCM 4477</strain>
    </source>
</reference>
<comment type="caution">
    <text evidence="1">The sequence shown here is derived from an EMBL/GenBank/DDBJ whole genome shotgun (WGS) entry which is preliminary data.</text>
</comment>
<reference evidence="1" key="2">
    <citation type="submission" date="2020-09" db="EMBL/GenBank/DDBJ databases">
        <authorList>
            <person name="Sun Q."/>
            <person name="Ohkuma M."/>
        </authorList>
    </citation>
    <scope>NUCLEOTIDE SEQUENCE</scope>
    <source>
        <strain evidence="1">JCM 4477</strain>
    </source>
</reference>
<dbReference type="Proteomes" id="UP000630718">
    <property type="component" value="Unassembled WGS sequence"/>
</dbReference>
<protein>
    <submittedName>
        <fullName evidence="1">Uncharacterized protein</fullName>
    </submittedName>
</protein>
<proteinExistence type="predicted"/>
<name>A0A919A3U6_9ACTN</name>